<dbReference type="PANTHER" id="PTHR37315">
    <property type="entry name" value="UPF0311 PROTEIN BLR7842"/>
    <property type="match status" value="1"/>
</dbReference>
<dbReference type="EMBL" id="NOIG01000003">
    <property type="protein sequence ID" value="OYD51794.1"/>
    <property type="molecule type" value="Genomic_DNA"/>
</dbReference>
<comment type="caution">
    <text evidence="2">The sequence shown here is derived from an EMBL/GenBank/DDBJ whole genome shotgun (WGS) entry which is preliminary data.</text>
</comment>
<dbReference type="RefSeq" id="WP_094286160.1">
    <property type="nucleotide sequence ID" value="NZ_NOIG01000003.1"/>
</dbReference>
<protein>
    <recommendedName>
        <fullName evidence="1">UPF0311 protein CBY09_02680</fullName>
    </recommendedName>
</protein>
<sequence length="158" mass="17420">MSEPMPLPNPQFKFFADLRVEVGTPQEVGHTVHGLRRLIPILGGTATGDGWSARVLPGGADFQLIVNDRLSELDARYVLETDGGDLIYVQNRAVRSGPAELIARLVRGELVDPAQVYFRCSPSFETASPALSWIAERMFVGTGARYPDAVAMRFFELR</sequence>
<gene>
    <name evidence="2" type="ORF">CBY09_02680</name>
</gene>
<evidence type="ECO:0000313" key="2">
    <source>
        <dbReference type="EMBL" id="OYD51794.1"/>
    </source>
</evidence>
<proteinExistence type="inferred from homology"/>
<dbReference type="AlphaFoldDB" id="A0A235ES13"/>
<dbReference type="Proteomes" id="UP000215441">
    <property type="component" value="Unassembled WGS sequence"/>
</dbReference>
<comment type="similarity">
    <text evidence="1">Belongs to the UPF0311 family.</text>
</comment>
<accession>A0A235ES13</accession>
<dbReference type="InterPro" id="IPR020915">
    <property type="entry name" value="UPF0311"/>
</dbReference>
<organism evidence="2 3">
    <name type="scientific">Acidovorax kalamii</name>
    <dbReference type="NCBI Taxonomy" id="2004485"/>
    <lineage>
        <taxon>Bacteria</taxon>
        <taxon>Pseudomonadati</taxon>
        <taxon>Pseudomonadota</taxon>
        <taxon>Betaproteobacteria</taxon>
        <taxon>Burkholderiales</taxon>
        <taxon>Comamonadaceae</taxon>
        <taxon>Acidovorax</taxon>
    </lineage>
</organism>
<evidence type="ECO:0000256" key="1">
    <source>
        <dbReference type="HAMAP-Rule" id="MF_00775"/>
    </source>
</evidence>
<name>A0A235ES13_9BURK</name>
<dbReference type="PANTHER" id="PTHR37315:SF1">
    <property type="entry name" value="UPF0311 PROTEIN BLR7842"/>
    <property type="match status" value="1"/>
</dbReference>
<keyword evidence="3" id="KW-1185">Reference proteome</keyword>
<dbReference type="HAMAP" id="MF_00775">
    <property type="entry name" value="UPF0311"/>
    <property type="match status" value="1"/>
</dbReference>
<dbReference type="Pfam" id="PF11578">
    <property type="entry name" value="DUF3237"/>
    <property type="match status" value="1"/>
</dbReference>
<reference evidence="2 3" key="1">
    <citation type="submission" date="2017-07" db="EMBL/GenBank/DDBJ databases">
        <title>Acidovorax KNDSW TSA 6 genome sequence and assembly.</title>
        <authorList>
            <person name="Mayilraj S."/>
        </authorList>
    </citation>
    <scope>NUCLEOTIDE SEQUENCE [LARGE SCALE GENOMIC DNA]</scope>
    <source>
        <strain evidence="2 3">KNDSW-TSA6</strain>
    </source>
</reference>
<dbReference type="Gene3D" id="2.40.160.20">
    <property type="match status" value="1"/>
</dbReference>
<dbReference type="OrthoDB" id="5294829at2"/>
<evidence type="ECO:0000313" key="3">
    <source>
        <dbReference type="Proteomes" id="UP000215441"/>
    </source>
</evidence>